<evidence type="ECO:0000256" key="4">
    <source>
        <dbReference type="ARBA" id="ARBA00022705"/>
    </source>
</evidence>
<dbReference type="PANTHER" id="PTHR47707:SF1">
    <property type="entry name" value="NUDIX HYDROLASE FAMILY PROTEIN"/>
    <property type="match status" value="1"/>
</dbReference>
<evidence type="ECO:0000256" key="5">
    <source>
        <dbReference type="ARBA" id="ARBA00022723"/>
    </source>
</evidence>
<evidence type="ECO:0000256" key="13">
    <source>
        <dbReference type="ARBA" id="ARBA00040794"/>
    </source>
</evidence>
<dbReference type="AlphaFoldDB" id="B9XPD3"/>
<evidence type="ECO:0000256" key="7">
    <source>
        <dbReference type="ARBA" id="ARBA00022801"/>
    </source>
</evidence>
<dbReference type="OrthoDB" id="9810648at2"/>
<comment type="caution">
    <text evidence="18">The sequence shown here is derived from an EMBL/GenBank/DDBJ whole genome shotgun (WGS) entry which is preliminary data.</text>
</comment>
<dbReference type="GO" id="GO:0046872">
    <property type="term" value="F:metal ion binding"/>
    <property type="evidence" value="ECO:0007669"/>
    <property type="project" value="UniProtKB-KW"/>
</dbReference>
<dbReference type="Proteomes" id="UP000003688">
    <property type="component" value="Unassembled WGS sequence"/>
</dbReference>
<dbReference type="GO" id="GO:0008413">
    <property type="term" value="F:8-oxo-7,8-dihydroguanosine triphosphate pyrophosphatase activity"/>
    <property type="evidence" value="ECO:0007669"/>
    <property type="project" value="TreeGrafter"/>
</dbReference>
<keyword evidence="9" id="KW-0234">DNA repair</keyword>
<evidence type="ECO:0000256" key="1">
    <source>
        <dbReference type="ARBA" id="ARBA00001946"/>
    </source>
</evidence>
<evidence type="ECO:0000256" key="15">
    <source>
        <dbReference type="ARBA" id="ARBA00041979"/>
    </source>
</evidence>
<keyword evidence="19" id="KW-1185">Reference proteome</keyword>
<feature type="domain" description="Nudix hydrolase" evidence="17">
    <location>
        <begin position="24"/>
        <end position="149"/>
    </location>
</feature>
<dbReference type="PROSITE" id="PS51462">
    <property type="entry name" value="NUDIX"/>
    <property type="match status" value="1"/>
</dbReference>
<accession>B9XPD3</accession>
<dbReference type="PANTHER" id="PTHR47707">
    <property type="entry name" value="8-OXO-DGTP DIPHOSPHATASE"/>
    <property type="match status" value="1"/>
</dbReference>
<dbReference type="InterPro" id="IPR029119">
    <property type="entry name" value="MutY_C"/>
</dbReference>
<evidence type="ECO:0000256" key="11">
    <source>
        <dbReference type="ARBA" id="ARBA00036904"/>
    </source>
</evidence>
<comment type="similarity">
    <text evidence="2">Belongs to the Nudix hydrolase family.</text>
</comment>
<evidence type="ECO:0000256" key="14">
    <source>
        <dbReference type="ARBA" id="ARBA00041592"/>
    </source>
</evidence>
<sequence>MTNENTTPDSVSSSKPDSEIELLKSIEVSAGLVFRNGLLLITQRRAGDHLENLWEFPGGKRSAEESFEACLKRELMEELGIEVEVRDLVDDITHDYPGKRVHLKFFKCKWLRNEPQALACQNFAWVGPNQLKQYAFPAADERLLTKLFTGAELWR</sequence>
<dbReference type="GO" id="GO:0044715">
    <property type="term" value="F:8-oxo-dGDP phosphatase activity"/>
    <property type="evidence" value="ECO:0007669"/>
    <property type="project" value="TreeGrafter"/>
</dbReference>
<name>B9XPD3_PEDPL</name>
<proteinExistence type="inferred from homology"/>
<dbReference type="GO" id="GO:0044716">
    <property type="term" value="F:8-oxo-GDP phosphatase activity"/>
    <property type="evidence" value="ECO:0007669"/>
    <property type="project" value="TreeGrafter"/>
</dbReference>
<dbReference type="Pfam" id="PF14815">
    <property type="entry name" value="NUDIX_4"/>
    <property type="match status" value="1"/>
</dbReference>
<protein>
    <recommendedName>
        <fullName evidence="13">8-oxo-dGTP diphosphatase</fullName>
        <ecNumber evidence="12">3.6.1.55</ecNumber>
    </recommendedName>
    <alternativeName>
        <fullName evidence="16">7,8-dihydro-8-oxoguanine-triphosphatase</fullName>
    </alternativeName>
    <alternativeName>
        <fullName evidence="15">Mutator protein MutT</fullName>
    </alternativeName>
    <alternativeName>
        <fullName evidence="14">dGTP pyrophosphohydrolase</fullName>
    </alternativeName>
</protein>
<dbReference type="InterPro" id="IPR020476">
    <property type="entry name" value="Nudix_hydrolase"/>
</dbReference>
<gene>
    <name evidence="18" type="ORF">Cflav_PD1001</name>
</gene>
<dbReference type="GO" id="GO:0035539">
    <property type="term" value="F:8-oxo-7,8-dihydrodeoxyguanosine triphosphate pyrophosphatase activity"/>
    <property type="evidence" value="ECO:0007669"/>
    <property type="project" value="UniProtKB-EC"/>
</dbReference>
<evidence type="ECO:0000256" key="16">
    <source>
        <dbReference type="ARBA" id="ARBA00042798"/>
    </source>
</evidence>
<comment type="cofactor">
    <cofactor evidence="1">
        <name>Mg(2+)</name>
        <dbReference type="ChEBI" id="CHEBI:18420"/>
    </cofactor>
</comment>
<dbReference type="SUPFAM" id="SSF55811">
    <property type="entry name" value="Nudix"/>
    <property type="match status" value="1"/>
</dbReference>
<comment type="catalytic activity">
    <reaction evidence="10">
        <text>8-oxo-dGTP + H2O = 8-oxo-dGMP + diphosphate + H(+)</text>
        <dbReference type="Rhea" id="RHEA:31575"/>
        <dbReference type="ChEBI" id="CHEBI:15377"/>
        <dbReference type="ChEBI" id="CHEBI:15378"/>
        <dbReference type="ChEBI" id="CHEBI:33019"/>
        <dbReference type="ChEBI" id="CHEBI:63224"/>
        <dbReference type="ChEBI" id="CHEBI:77896"/>
        <dbReference type="EC" id="3.6.1.55"/>
    </reaction>
</comment>
<evidence type="ECO:0000256" key="9">
    <source>
        <dbReference type="ARBA" id="ARBA00023204"/>
    </source>
</evidence>
<dbReference type="PRINTS" id="PR00502">
    <property type="entry name" value="NUDIXFAMILY"/>
</dbReference>
<evidence type="ECO:0000259" key="17">
    <source>
        <dbReference type="PROSITE" id="PS51462"/>
    </source>
</evidence>
<organism evidence="18 19">
    <name type="scientific">Pedosphaera parvula (strain Ellin514)</name>
    <dbReference type="NCBI Taxonomy" id="320771"/>
    <lineage>
        <taxon>Bacteria</taxon>
        <taxon>Pseudomonadati</taxon>
        <taxon>Verrucomicrobiota</taxon>
        <taxon>Pedosphaerae</taxon>
        <taxon>Pedosphaerales</taxon>
        <taxon>Pedosphaeraceae</taxon>
        <taxon>Pedosphaera</taxon>
    </lineage>
</organism>
<dbReference type="InterPro" id="IPR000086">
    <property type="entry name" value="NUDIX_hydrolase_dom"/>
</dbReference>
<evidence type="ECO:0000256" key="6">
    <source>
        <dbReference type="ARBA" id="ARBA00022763"/>
    </source>
</evidence>
<keyword evidence="7 18" id="KW-0378">Hydrolase</keyword>
<evidence type="ECO:0000256" key="10">
    <source>
        <dbReference type="ARBA" id="ARBA00035861"/>
    </source>
</evidence>
<dbReference type="GO" id="GO:0006260">
    <property type="term" value="P:DNA replication"/>
    <property type="evidence" value="ECO:0007669"/>
    <property type="project" value="UniProtKB-KW"/>
</dbReference>
<dbReference type="GO" id="GO:0006281">
    <property type="term" value="P:DNA repair"/>
    <property type="evidence" value="ECO:0007669"/>
    <property type="project" value="UniProtKB-KW"/>
</dbReference>
<reference evidence="18 19" key="1">
    <citation type="journal article" date="2011" name="J. Bacteriol.">
        <title>Genome sequence of 'Pedosphaera parvula' Ellin514, an aerobic Verrucomicrobial isolate from pasture soil.</title>
        <authorList>
            <person name="Kant R."/>
            <person name="van Passel M.W."/>
            <person name="Sangwan P."/>
            <person name="Palva A."/>
            <person name="Lucas S."/>
            <person name="Copeland A."/>
            <person name="Lapidus A."/>
            <person name="Glavina Del Rio T."/>
            <person name="Dalin E."/>
            <person name="Tice H."/>
            <person name="Bruce D."/>
            <person name="Goodwin L."/>
            <person name="Pitluck S."/>
            <person name="Chertkov O."/>
            <person name="Larimer F.W."/>
            <person name="Land M.L."/>
            <person name="Hauser L."/>
            <person name="Brettin T.S."/>
            <person name="Detter J.C."/>
            <person name="Han S."/>
            <person name="de Vos W.M."/>
            <person name="Janssen P.H."/>
            <person name="Smidt H."/>
        </authorList>
    </citation>
    <scope>NUCLEOTIDE SEQUENCE [LARGE SCALE GENOMIC DNA]</scope>
    <source>
        <strain evidence="18 19">Ellin514</strain>
    </source>
</reference>
<dbReference type="InterPro" id="IPR047127">
    <property type="entry name" value="MutT-like"/>
</dbReference>
<keyword evidence="4" id="KW-0235">DNA replication</keyword>
<comment type="catalytic activity">
    <reaction evidence="11">
        <text>8-oxo-GTP + H2O = 8-oxo-GMP + diphosphate + H(+)</text>
        <dbReference type="Rhea" id="RHEA:67616"/>
        <dbReference type="ChEBI" id="CHEBI:15377"/>
        <dbReference type="ChEBI" id="CHEBI:15378"/>
        <dbReference type="ChEBI" id="CHEBI:33019"/>
        <dbReference type="ChEBI" id="CHEBI:143553"/>
        <dbReference type="ChEBI" id="CHEBI:145694"/>
    </reaction>
</comment>
<dbReference type="InterPro" id="IPR020084">
    <property type="entry name" value="NUDIX_hydrolase_CS"/>
</dbReference>
<keyword evidence="8" id="KW-0460">Magnesium</keyword>
<dbReference type="EC" id="3.6.1.55" evidence="12"/>
<evidence type="ECO:0000256" key="8">
    <source>
        <dbReference type="ARBA" id="ARBA00022842"/>
    </source>
</evidence>
<keyword evidence="3" id="KW-0515">Mutator protein</keyword>
<dbReference type="STRING" id="320771.Cflav_PD1001"/>
<dbReference type="PROSITE" id="PS00893">
    <property type="entry name" value="NUDIX_BOX"/>
    <property type="match status" value="1"/>
</dbReference>
<evidence type="ECO:0000256" key="3">
    <source>
        <dbReference type="ARBA" id="ARBA00022457"/>
    </source>
</evidence>
<evidence type="ECO:0000313" key="19">
    <source>
        <dbReference type="Proteomes" id="UP000003688"/>
    </source>
</evidence>
<dbReference type="Gene3D" id="3.90.79.10">
    <property type="entry name" value="Nucleoside Triphosphate Pyrophosphohydrolase"/>
    <property type="match status" value="1"/>
</dbReference>
<keyword evidence="6" id="KW-0227">DNA damage</keyword>
<dbReference type="InterPro" id="IPR015797">
    <property type="entry name" value="NUDIX_hydrolase-like_dom_sf"/>
</dbReference>
<evidence type="ECO:0000313" key="18">
    <source>
        <dbReference type="EMBL" id="EEF58273.1"/>
    </source>
</evidence>
<dbReference type="CDD" id="cd03425">
    <property type="entry name" value="NUDIX_MutT_NudA_like"/>
    <property type="match status" value="1"/>
</dbReference>
<dbReference type="EMBL" id="ABOX02000046">
    <property type="protein sequence ID" value="EEF58273.1"/>
    <property type="molecule type" value="Genomic_DNA"/>
</dbReference>
<evidence type="ECO:0000256" key="12">
    <source>
        <dbReference type="ARBA" id="ARBA00038905"/>
    </source>
</evidence>
<evidence type="ECO:0000256" key="2">
    <source>
        <dbReference type="ARBA" id="ARBA00005582"/>
    </source>
</evidence>
<keyword evidence="5" id="KW-0479">Metal-binding</keyword>
<dbReference type="RefSeq" id="WP_007417669.1">
    <property type="nucleotide sequence ID" value="NZ_ABOX02000046.1"/>
</dbReference>